<name>A0ABR7NAP7_9FIRM</name>
<dbReference type="NCBIfam" id="NF001033">
    <property type="entry name" value="PRK00114.1"/>
    <property type="match status" value="1"/>
</dbReference>
<dbReference type="PIRSF" id="PIRSF005261">
    <property type="entry name" value="Heat_shock_Hsp33"/>
    <property type="match status" value="1"/>
</dbReference>
<evidence type="ECO:0000256" key="6">
    <source>
        <dbReference type="HAMAP-Rule" id="MF_00117"/>
    </source>
</evidence>
<proteinExistence type="inferred from homology"/>
<comment type="similarity">
    <text evidence="6">Belongs to the HSP33 family.</text>
</comment>
<dbReference type="InterPro" id="IPR016154">
    <property type="entry name" value="Heat_shock_Hsp33_C"/>
</dbReference>
<comment type="subcellular location">
    <subcellularLocation>
        <location evidence="6">Cytoplasm</location>
    </subcellularLocation>
</comment>
<accession>A0ABR7NAP7</accession>
<dbReference type="Pfam" id="PF01430">
    <property type="entry name" value="HSP33"/>
    <property type="match status" value="1"/>
</dbReference>
<sequence>MSDYIVRATAADSQIRAFAATTRDMVEYARNAHNTSPVATAALGRLMTAGAMMGSMMKGDEDVLTLQIKAGGPLKGITVTADSHGNVKGYVGNPNVVIPANARGKLDVAGAVGPGFLNVIKDMGMKEPYSSQTMLQTCEIAEDLTYYFATSEQVPSAVGLGVLMNKENTVRQAGGFIIQLMPFAEERVIAALEQKIQNVTSVTAMLDAGNTPEQILENLLGDLGVEFTDTLETRFHCNCSKERVSKAIISIGKKELQSMIDDGEEIEVNCHFCNTNYKFSVEELEALKKEATR</sequence>
<evidence type="ECO:0000313" key="7">
    <source>
        <dbReference type="EMBL" id="MBC8573482.1"/>
    </source>
</evidence>
<evidence type="ECO:0000256" key="2">
    <source>
        <dbReference type="ARBA" id="ARBA00022833"/>
    </source>
</evidence>
<dbReference type="HAMAP" id="MF_00117">
    <property type="entry name" value="HslO"/>
    <property type="match status" value="1"/>
</dbReference>
<keyword evidence="3 6" id="KW-1015">Disulfide bond</keyword>
<organism evidence="7 8">
    <name type="scientific">Jingyaoa shaoxingensis</name>
    <dbReference type="NCBI Taxonomy" id="2763671"/>
    <lineage>
        <taxon>Bacteria</taxon>
        <taxon>Bacillati</taxon>
        <taxon>Bacillota</taxon>
        <taxon>Clostridia</taxon>
        <taxon>Lachnospirales</taxon>
        <taxon>Lachnospiraceae</taxon>
        <taxon>Jingyaoa</taxon>
    </lineage>
</organism>
<comment type="function">
    <text evidence="6">Redox regulated molecular chaperone. Protects both thermally unfolding and oxidatively damaged proteins from irreversible aggregation. Plays an important role in the bacterial defense system toward oxidative stress.</text>
</comment>
<dbReference type="CDD" id="cd00498">
    <property type="entry name" value="Hsp33"/>
    <property type="match status" value="1"/>
</dbReference>
<keyword evidence="2 6" id="KW-0862">Zinc</keyword>
<keyword evidence="8" id="KW-1185">Reference proteome</keyword>
<dbReference type="Gene3D" id="3.55.30.10">
    <property type="entry name" value="Hsp33 domain"/>
    <property type="match status" value="1"/>
</dbReference>
<dbReference type="EMBL" id="JACRSZ010000010">
    <property type="protein sequence ID" value="MBC8573482.1"/>
    <property type="molecule type" value="Genomic_DNA"/>
</dbReference>
<evidence type="ECO:0000313" key="8">
    <source>
        <dbReference type="Proteomes" id="UP000657421"/>
    </source>
</evidence>
<keyword evidence="4 6" id="KW-0143">Chaperone</keyword>
<comment type="caution">
    <text evidence="7">The sequence shown here is derived from an EMBL/GenBank/DDBJ whole genome shotgun (WGS) entry which is preliminary data.</text>
</comment>
<dbReference type="Proteomes" id="UP000657421">
    <property type="component" value="Unassembled WGS sequence"/>
</dbReference>
<evidence type="ECO:0000256" key="4">
    <source>
        <dbReference type="ARBA" id="ARBA00023186"/>
    </source>
</evidence>
<protein>
    <recommendedName>
        <fullName evidence="6">33 kDa chaperonin</fullName>
    </recommendedName>
    <alternativeName>
        <fullName evidence="6">Heat shock protein 33 homolog</fullName>
        <shortName evidence="6">HSP33</shortName>
    </alternativeName>
</protein>
<dbReference type="SUPFAM" id="SSF64397">
    <property type="entry name" value="Hsp33 domain"/>
    <property type="match status" value="1"/>
</dbReference>
<feature type="disulfide bond" description="Redox-active" evidence="6">
    <location>
        <begin position="270"/>
        <end position="273"/>
    </location>
</feature>
<dbReference type="InterPro" id="IPR016153">
    <property type="entry name" value="Heat_shock_Hsp33_N"/>
</dbReference>
<dbReference type="InterPro" id="IPR000397">
    <property type="entry name" value="Heat_shock_Hsp33"/>
</dbReference>
<gene>
    <name evidence="6 7" type="primary">hslO</name>
    <name evidence="7" type="ORF">H8716_10380</name>
</gene>
<dbReference type="PANTHER" id="PTHR30111">
    <property type="entry name" value="33 KDA CHAPERONIN"/>
    <property type="match status" value="1"/>
</dbReference>
<evidence type="ECO:0000256" key="1">
    <source>
        <dbReference type="ARBA" id="ARBA00022490"/>
    </source>
</evidence>
<reference evidence="7 8" key="1">
    <citation type="submission" date="2020-08" db="EMBL/GenBank/DDBJ databases">
        <title>Genome public.</title>
        <authorList>
            <person name="Liu C."/>
            <person name="Sun Q."/>
        </authorList>
    </citation>
    <scope>NUCLEOTIDE SEQUENCE [LARGE SCALE GENOMIC DNA]</scope>
    <source>
        <strain evidence="7 8">NSJ-46</strain>
    </source>
</reference>
<dbReference type="PANTHER" id="PTHR30111:SF1">
    <property type="entry name" value="33 KDA CHAPERONIN"/>
    <property type="match status" value="1"/>
</dbReference>
<dbReference type="RefSeq" id="WP_249308734.1">
    <property type="nucleotide sequence ID" value="NZ_JACRSZ010000010.1"/>
</dbReference>
<dbReference type="SUPFAM" id="SSF118352">
    <property type="entry name" value="HSP33 redox switch-like"/>
    <property type="match status" value="1"/>
</dbReference>
<evidence type="ECO:0000256" key="3">
    <source>
        <dbReference type="ARBA" id="ARBA00023157"/>
    </source>
</evidence>
<comment type="PTM">
    <text evidence="6">Under oxidizing conditions two disulfide bonds are formed involving the reactive cysteines. Under reducing conditions zinc is bound to the reactive cysteines and the protein is inactive.</text>
</comment>
<dbReference type="Gene3D" id="3.90.1280.10">
    <property type="entry name" value="HSP33 redox switch-like"/>
    <property type="match status" value="1"/>
</dbReference>
<feature type="disulfide bond" description="Redox-active" evidence="6">
    <location>
        <begin position="237"/>
        <end position="239"/>
    </location>
</feature>
<evidence type="ECO:0000256" key="5">
    <source>
        <dbReference type="ARBA" id="ARBA00023284"/>
    </source>
</evidence>
<keyword evidence="1 6" id="KW-0963">Cytoplasm</keyword>
<keyword evidence="5 6" id="KW-0676">Redox-active center</keyword>